<sequence>MAAALAMLLPLAQKATVALGGAGARYDAQTVRDSLARFAAGGARHRAAVAVAVAGHARAPSRLRKRRSHATLAAHACTASPVGAMHATAVRTRTRALTMNAARTATWYFDFVSPFAYLQQERFDQLPPAAAYEPKPIVLGALLAHWGQKAPAEIAAKRVFTYRHAQYRADKLGIPFRMPPAHPFNPIRPLRLAIAMGNSPDAIRRIFRHIWRDGQDVSTPEGFAALCEAVGFPEGVTAVDAQPVKDALRANTDHAIAHGVFGVPTFELDGDLFWGEDATDMFVDCATSRAWLDSSEVRRISALPEGIRRG</sequence>
<dbReference type="PANTHER" id="PTHR42943:SF2">
    <property type="entry name" value="GLUTATHIONE S-TRANSFERASE KAPPA 1"/>
    <property type="match status" value="1"/>
</dbReference>
<dbReference type="InterPro" id="IPR036249">
    <property type="entry name" value="Thioredoxin-like_sf"/>
</dbReference>
<dbReference type="PANTHER" id="PTHR42943">
    <property type="entry name" value="GLUTATHIONE S-TRANSFERASE KAPPA"/>
    <property type="match status" value="1"/>
</dbReference>
<dbReference type="PATRIC" id="fig|396597.7.peg.5585"/>
<dbReference type="Proteomes" id="UP000004814">
    <property type="component" value="Unassembled WGS sequence"/>
</dbReference>
<evidence type="ECO:0000313" key="3">
    <source>
        <dbReference type="Proteomes" id="UP000004814"/>
    </source>
</evidence>
<dbReference type="GO" id="GO:0006749">
    <property type="term" value="P:glutathione metabolic process"/>
    <property type="evidence" value="ECO:0007669"/>
    <property type="project" value="TreeGrafter"/>
</dbReference>
<dbReference type="InterPro" id="IPR001853">
    <property type="entry name" value="DSBA-like_thioredoxin_dom"/>
</dbReference>
<name>B1T3Z0_9BURK</name>
<comment type="caution">
    <text evidence="2">The sequence shown here is derived from an EMBL/GenBank/DDBJ whole genome shotgun (WGS) entry which is preliminary data.</text>
</comment>
<organism evidence="2 3">
    <name type="scientific">Burkholderia ambifaria MEX-5</name>
    <dbReference type="NCBI Taxonomy" id="396597"/>
    <lineage>
        <taxon>Bacteria</taxon>
        <taxon>Pseudomonadati</taxon>
        <taxon>Pseudomonadota</taxon>
        <taxon>Betaproteobacteria</taxon>
        <taxon>Burkholderiales</taxon>
        <taxon>Burkholderiaceae</taxon>
        <taxon>Burkholderia</taxon>
        <taxon>Burkholderia cepacia complex</taxon>
    </lineage>
</organism>
<dbReference type="GO" id="GO:0018845">
    <property type="term" value="F:2-hydroxychromene-2-carboxylate isomerase activity"/>
    <property type="evidence" value="ECO:0007669"/>
    <property type="project" value="InterPro"/>
</dbReference>
<dbReference type="SUPFAM" id="SSF52833">
    <property type="entry name" value="Thioredoxin-like"/>
    <property type="match status" value="1"/>
</dbReference>
<proteinExistence type="predicted"/>
<reference evidence="2 3" key="1">
    <citation type="submission" date="2008-03" db="EMBL/GenBank/DDBJ databases">
        <title>Sequencing of the draft genome and assembly of Burkholderia ambifaria MEX-5.</title>
        <authorList>
            <consortium name="US DOE Joint Genome Institute (JGI-PGF)"/>
            <person name="Copeland A."/>
            <person name="Lucas S."/>
            <person name="Lapidus A."/>
            <person name="Glavina del Rio T."/>
            <person name="Dalin E."/>
            <person name="Tice H."/>
            <person name="Bruce D."/>
            <person name="Goodwin L."/>
            <person name="Pitluck S."/>
            <person name="Larimer F."/>
            <person name="Land M.L."/>
            <person name="Hauser L."/>
            <person name="Tiedje J."/>
            <person name="Richardson P."/>
        </authorList>
    </citation>
    <scope>NUCLEOTIDE SEQUENCE [LARGE SCALE GENOMIC DNA]</scope>
    <source>
        <strain evidence="2 3">MEX-5</strain>
    </source>
</reference>
<accession>B1T3Z0</accession>
<dbReference type="GO" id="GO:0004364">
    <property type="term" value="F:glutathione transferase activity"/>
    <property type="evidence" value="ECO:0007669"/>
    <property type="project" value="TreeGrafter"/>
</dbReference>
<dbReference type="AlphaFoldDB" id="B1T3Z0"/>
<dbReference type="InterPro" id="IPR051924">
    <property type="entry name" value="GST_Kappa/NadH"/>
</dbReference>
<dbReference type="EMBL" id="ABLK01000065">
    <property type="protein sequence ID" value="EDT41697.1"/>
    <property type="molecule type" value="Genomic_DNA"/>
</dbReference>
<feature type="domain" description="DSBA-like thioredoxin" evidence="1">
    <location>
        <begin position="107"/>
        <end position="283"/>
    </location>
</feature>
<dbReference type="InterPro" id="IPR044087">
    <property type="entry name" value="NahD-like"/>
</dbReference>
<dbReference type="Gene3D" id="3.40.30.10">
    <property type="entry name" value="Glutaredoxin"/>
    <property type="match status" value="1"/>
</dbReference>
<evidence type="ECO:0000259" key="1">
    <source>
        <dbReference type="Pfam" id="PF01323"/>
    </source>
</evidence>
<dbReference type="GO" id="GO:0004602">
    <property type="term" value="F:glutathione peroxidase activity"/>
    <property type="evidence" value="ECO:0007669"/>
    <property type="project" value="TreeGrafter"/>
</dbReference>
<dbReference type="Pfam" id="PF01323">
    <property type="entry name" value="DSBA"/>
    <property type="match status" value="1"/>
</dbReference>
<gene>
    <name evidence="2" type="ORF">BamMEX5DRAFT_2506</name>
</gene>
<evidence type="ECO:0000313" key="2">
    <source>
        <dbReference type="EMBL" id="EDT41697.1"/>
    </source>
</evidence>
<dbReference type="CDD" id="cd03022">
    <property type="entry name" value="DsbA_HCCA_Iso"/>
    <property type="match status" value="1"/>
</dbReference>
<dbReference type="GO" id="GO:1901170">
    <property type="term" value="P:naphthalene catabolic process"/>
    <property type="evidence" value="ECO:0007669"/>
    <property type="project" value="InterPro"/>
</dbReference>
<protein>
    <submittedName>
        <fullName evidence="2">DSBA oxidoreductase</fullName>
    </submittedName>
</protein>